<dbReference type="PIRSF" id="PIRSF000450">
    <property type="entry name" value="H_ser_succinyltr"/>
    <property type="match status" value="1"/>
</dbReference>
<comment type="subcellular location">
    <subcellularLocation>
        <location evidence="1 8">Cytoplasm</location>
    </subcellularLocation>
</comment>
<dbReference type="Proteomes" id="UP000613743">
    <property type="component" value="Unassembled WGS sequence"/>
</dbReference>
<evidence type="ECO:0000256" key="6">
    <source>
        <dbReference type="ARBA" id="ARBA00051253"/>
    </source>
</evidence>
<comment type="caution">
    <text evidence="10">The sequence shown here is derived from an EMBL/GenBank/DDBJ whole genome shotgun (WGS) entry which is preliminary data.</text>
</comment>
<dbReference type="GO" id="GO:0005737">
    <property type="term" value="C:cytoplasm"/>
    <property type="evidence" value="ECO:0007669"/>
    <property type="project" value="UniProtKB-SubCell"/>
</dbReference>
<feature type="binding site" evidence="8">
    <location>
        <position position="192"/>
    </location>
    <ligand>
        <name>substrate</name>
    </ligand>
</feature>
<keyword evidence="4 8" id="KW-0808">Transferase</keyword>
<gene>
    <name evidence="10" type="primary">metA</name>
    <name evidence="8" type="synonym">metAS</name>
    <name evidence="10" type="ORF">GCM10009332_10040</name>
</gene>
<feature type="site" description="Important for substrate specificity" evidence="8">
    <location>
        <position position="192"/>
    </location>
</feature>
<dbReference type="InterPro" id="IPR029062">
    <property type="entry name" value="Class_I_gatase-like"/>
</dbReference>
<dbReference type="InterPro" id="IPR005697">
    <property type="entry name" value="HST_MetA"/>
</dbReference>
<sequence length="317" mass="36883">MPVRIPDNLPAAHALELENIFVMSETRAENQDIRPMKVLILNLMPNKIETETQLLRLLGNTPLQVDVDLLRIHERESKHTSADHMNTFYCNFEEVKHNNYDGLIITGAPLGNVEFEDVTFWDHFREIVDWSQQHVTSVLYLCWAAHAGLHYLYGLDRHILPQKRSGVFVHQRASKHYPLLRGFDDEFYAPHSRVAEMNVAHIEAHPELNVLAKSEVAGAYMVLSKSNRNLFVMGHPEYQKFTLDDEYRRDANLGIDPNVPENYYRNDDPEQSPISRWYSHGSLLISNWLNYYVYQLTPYDLSDMSAITPWELETESE</sequence>
<reference evidence="10" key="1">
    <citation type="journal article" date="2014" name="Int. J. Syst. Evol. Microbiol.">
        <title>Complete genome sequence of Corynebacterium casei LMG S-19264T (=DSM 44701T), isolated from a smear-ripened cheese.</title>
        <authorList>
            <consortium name="US DOE Joint Genome Institute (JGI-PGF)"/>
            <person name="Walter F."/>
            <person name="Albersmeier A."/>
            <person name="Kalinowski J."/>
            <person name="Ruckert C."/>
        </authorList>
    </citation>
    <scope>NUCLEOTIDE SEQUENCE</scope>
    <source>
        <strain evidence="10">JCM 30804</strain>
    </source>
</reference>
<feature type="binding site" evidence="8">
    <location>
        <position position="163"/>
    </location>
    <ligand>
        <name>substrate</name>
    </ligand>
</feature>
<dbReference type="PANTHER" id="PTHR20919:SF0">
    <property type="entry name" value="HOMOSERINE O-SUCCINYLTRANSFERASE"/>
    <property type="match status" value="1"/>
</dbReference>
<comment type="function">
    <text evidence="7 8">Transfers a succinyl group from succinyl-CoA to L-homoserine, forming succinyl-L-homoserine.</text>
</comment>
<comment type="caution">
    <text evidence="8">Lacks conserved residue(s) required for the propagation of feature annotation.</text>
</comment>
<feature type="active site" evidence="8">
    <location>
        <position position="237"/>
    </location>
</feature>
<evidence type="ECO:0000256" key="4">
    <source>
        <dbReference type="ARBA" id="ARBA00022679"/>
    </source>
</evidence>
<accession>A0A917JN98</accession>
<evidence type="ECO:0000313" key="11">
    <source>
        <dbReference type="Proteomes" id="UP000613743"/>
    </source>
</evidence>
<evidence type="ECO:0000256" key="1">
    <source>
        <dbReference type="ARBA" id="ARBA00004496"/>
    </source>
</evidence>
<dbReference type="Pfam" id="PF04204">
    <property type="entry name" value="HTS"/>
    <property type="match status" value="1"/>
</dbReference>
<dbReference type="SUPFAM" id="SSF52317">
    <property type="entry name" value="Class I glutamine amidotransferase-like"/>
    <property type="match status" value="1"/>
</dbReference>
<dbReference type="EC" id="2.3.1.46" evidence="8"/>
<dbReference type="FunFam" id="3.40.50.880:FF:000004">
    <property type="entry name" value="Homoserine O-succinyltransferase"/>
    <property type="match status" value="1"/>
</dbReference>
<evidence type="ECO:0000256" key="5">
    <source>
        <dbReference type="ARBA" id="ARBA00023315"/>
    </source>
</evidence>
<keyword evidence="8" id="KW-0486">Methionine biosynthesis</keyword>
<dbReference type="EMBL" id="BMPZ01000002">
    <property type="protein sequence ID" value="GGI74582.1"/>
    <property type="molecule type" value="Genomic_DNA"/>
</dbReference>
<name>A0A917JN98_9GAMM</name>
<comment type="catalytic activity">
    <reaction evidence="6 8">
        <text>L-homoserine + succinyl-CoA = O-succinyl-L-homoserine + CoA</text>
        <dbReference type="Rhea" id="RHEA:22008"/>
        <dbReference type="ChEBI" id="CHEBI:57287"/>
        <dbReference type="ChEBI" id="CHEBI:57292"/>
        <dbReference type="ChEBI" id="CHEBI:57476"/>
        <dbReference type="ChEBI" id="CHEBI:57661"/>
        <dbReference type="EC" id="2.3.1.46"/>
    </reaction>
</comment>
<dbReference type="GO" id="GO:0004414">
    <property type="term" value="F:homoserine O-acetyltransferase activity"/>
    <property type="evidence" value="ECO:0007669"/>
    <property type="project" value="UniProtKB-UniRule"/>
</dbReference>
<keyword evidence="2 8" id="KW-0963">Cytoplasm</keyword>
<evidence type="ECO:0000256" key="7">
    <source>
        <dbReference type="ARBA" id="ARBA00053298"/>
    </source>
</evidence>
<dbReference type="GO" id="GO:0019281">
    <property type="term" value="P:L-methionine biosynthetic process from homoserine via O-succinyl-L-homoserine and cystathionine"/>
    <property type="evidence" value="ECO:0007669"/>
    <property type="project" value="InterPro"/>
</dbReference>
<dbReference type="InterPro" id="IPR033752">
    <property type="entry name" value="MetA_family"/>
</dbReference>
<dbReference type="NCBIfam" id="TIGR01001">
    <property type="entry name" value="metA"/>
    <property type="match status" value="1"/>
</dbReference>
<dbReference type="HAMAP" id="MF_00295">
    <property type="entry name" value="MetA_acyltransf"/>
    <property type="match status" value="1"/>
</dbReference>
<feature type="active site" description="Proton acceptor" evidence="8">
    <location>
        <position position="235"/>
    </location>
</feature>
<keyword evidence="3 8" id="KW-0028">Amino-acid biosynthesis</keyword>
<dbReference type="AlphaFoldDB" id="A0A917JN98"/>
<comment type="similarity">
    <text evidence="8">Belongs to the MetA family.</text>
</comment>
<organism evidence="10 11">
    <name type="scientific">Shewanella gelidii</name>
    <dbReference type="NCBI Taxonomy" id="1642821"/>
    <lineage>
        <taxon>Bacteria</taxon>
        <taxon>Pseudomonadati</taxon>
        <taxon>Pseudomonadota</taxon>
        <taxon>Gammaproteobacteria</taxon>
        <taxon>Alteromonadales</taxon>
        <taxon>Shewanellaceae</taxon>
        <taxon>Shewanella</taxon>
    </lineage>
</organism>
<dbReference type="PANTHER" id="PTHR20919">
    <property type="entry name" value="HOMOSERINE O-SUCCINYLTRANSFERASE"/>
    <property type="match status" value="1"/>
</dbReference>
<reference evidence="10" key="2">
    <citation type="submission" date="2020-09" db="EMBL/GenBank/DDBJ databases">
        <authorList>
            <person name="Sun Q."/>
            <person name="Ohkuma M."/>
        </authorList>
    </citation>
    <scope>NUCLEOTIDE SEQUENCE</scope>
    <source>
        <strain evidence="10">JCM 30804</strain>
    </source>
</reference>
<feature type="binding site" evidence="8">
    <location>
        <position position="249"/>
    </location>
    <ligand>
        <name>substrate</name>
    </ligand>
</feature>
<evidence type="ECO:0000256" key="3">
    <source>
        <dbReference type="ARBA" id="ARBA00022605"/>
    </source>
</evidence>
<dbReference type="CDD" id="cd03131">
    <property type="entry name" value="GATase1_HTS"/>
    <property type="match status" value="1"/>
</dbReference>
<feature type="site" description="Important for acyl-CoA specificity" evidence="8">
    <location>
        <position position="111"/>
    </location>
</feature>
<keyword evidence="5 8" id="KW-0012">Acyltransferase</keyword>
<protein>
    <recommendedName>
        <fullName evidence="8">Homoserine O-succinyltransferase</fullName>
        <shortName evidence="8">HST</shortName>
        <ecNumber evidence="8">2.3.1.46</ecNumber>
    </recommendedName>
    <alternativeName>
        <fullName evidence="8">Homoserine transsuccinylase</fullName>
        <shortName evidence="8">HTS</shortName>
    </alternativeName>
</protein>
<evidence type="ECO:0000256" key="2">
    <source>
        <dbReference type="ARBA" id="ARBA00022490"/>
    </source>
</evidence>
<dbReference type="Gene3D" id="3.40.50.880">
    <property type="match status" value="1"/>
</dbReference>
<keyword evidence="11" id="KW-1185">Reference proteome</keyword>
<evidence type="ECO:0000256" key="9">
    <source>
        <dbReference type="PIRSR" id="PIRSR000450-1"/>
    </source>
</evidence>
<feature type="active site" description="Acyl-thioester intermediate" evidence="8 9">
    <location>
        <position position="142"/>
    </location>
</feature>
<evidence type="ECO:0000313" key="10">
    <source>
        <dbReference type="EMBL" id="GGI74582.1"/>
    </source>
</evidence>
<evidence type="ECO:0000256" key="8">
    <source>
        <dbReference type="HAMAP-Rule" id="MF_00295"/>
    </source>
</evidence>
<dbReference type="GO" id="GO:0008899">
    <property type="term" value="F:homoserine O-succinyltransferase activity"/>
    <property type="evidence" value="ECO:0007669"/>
    <property type="project" value="UniProtKB-EC"/>
</dbReference>
<proteinExistence type="inferred from homology"/>
<comment type="pathway">
    <text evidence="8">Amino-acid biosynthesis; L-methionine biosynthesis via de novo pathway; O-succinyl-L-homoserine from L-homoserine: step 1/1.</text>
</comment>
<dbReference type="RefSeq" id="WP_188918503.1">
    <property type="nucleotide sequence ID" value="NZ_BMPZ01000002.1"/>
</dbReference>